<keyword evidence="12" id="KW-0511">Multifunctional enzyme</keyword>
<keyword evidence="7 15" id="KW-0479">Metal-binding</keyword>
<proteinExistence type="inferred from homology"/>
<name>A0A1N7M0X9_9BACL</name>
<comment type="similarity">
    <text evidence="5 15">In the C-terminal section; belongs to the HTP reductase family.</text>
</comment>
<feature type="binding site" evidence="17">
    <location>
        <position position="205"/>
    </location>
    <ligand>
        <name>substrate</name>
    </ligand>
</feature>
<feature type="binding site" evidence="17">
    <location>
        <position position="299"/>
    </location>
    <ligand>
        <name>substrate</name>
    </ligand>
</feature>
<dbReference type="GO" id="GO:0008835">
    <property type="term" value="F:diaminohydroxyphosphoribosylaminopyrimidine deaminase activity"/>
    <property type="evidence" value="ECO:0007669"/>
    <property type="project" value="UniProtKB-EC"/>
</dbReference>
<dbReference type="InterPro" id="IPR011549">
    <property type="entry name" value="RibD_C"/>
</dbReference>
<dbReference type="InterPro" id="IPR016192">
    <property type="entry name" value="APOBEC/CMP_deaminase_Zn-bd"/>
</dbReference>
<evidence type="ECO:0000256" key="16">
    <source>
        <dbReference type="PIRSR" id="PIRSR006769-1"/>
    </source>
</evidence>
<dbReference type="PANTHER" id="PTHR38011:SF7">
    <property type="entry name" value="2,5-DIAMINO-6-RIBOSYLAMINO-4(3H)-PYRIMIDINONE 5'-PHOSPHATE REDUCTASE"/>
    <property type="match status" value="1"/>
</dbReference>
<dbReference type="PIRSF" id="PIRSF006769">
    <property type="entry name" value="RibD"/>
    <property type="match status" value="1"/>
</dbReference>
<evidence type="ECO:0000256" key="3">
    <source>
        <dbReference type="ARBA" id="ARBA00004910"/>
    </source>
</evidence>
<feature type="binding site" evidence="17">
    <location>
        <position position="197"/>
    </location>
    <ligand>
        <name>NADP(+)</name>
        <dbReference type="ChEBI" id="CHEBI:58349"/>
    </ligand>
</feature>
<dbReference type="GO" id="GO:0008270">
    <property type="term" value="F:zinc ion binding"/>
    <property type="evidence" value="ECO:0007669"/>
    <property type="project" value="InterPro"/>
</dbReference>
<dbReference type="PROSITE" id="PS51747">
    <property type="entry name" value="CYT_DCMP_DEAMINASES_2"/>
    <property type="match status" value="1"/>
</dbReference>
<comment type="cofactor">
    <cofactor evidence="15 18">
        <name>Zn(2+)</name>
        <dbReference type="ChEBI" id="CHEBI:29105"/>
    </cofactor>
    <text evidence="15 18">Binds 1 zinc ion.</text>
</comment>
<keyword evidence="9 15" id="KW-0862">Zinc</keyword>
<evidence type="ECO:0000256" key="7">
    <source>
        <dbReference type="ARBA" id="ARBA00022723"/>
    </source>
</evidence>
<feature type="domain" description="CMP/dCMP-type deaminase" evidence="19">
    <location>
        <begin position="2"/>
        <end position="124"/>
    </location>
</feature>
<comment type="catalytic activity">
    <reaction evidence="13 15">
        <text>5-amino-6-(5-phospho-D-ribitylamino)uracil + NADP(+) = 5-amino-6-(5-phospho-D-ribosylamino)uracil + NADPH + H(+)</text>
        <dbReference type="Rhea" id="RHEA:17845"/>
        <dbReference type="ChEBI" id="CHEBI:15378"/>
        <dbReference type="ChEBI" id="CHEBI:57783"/>
        <dbReference type="ChEBI" id="CHEBI:58349"/>
        <dbReference type="ChEBI" id="CHEBI:58421"/>
        <dbReference type="ChEBI" id="CHEBI:58453"/>
        <dbReference type="EC" id="1.1.1.193"/>
    </reaction>
</comment>
<dbReference type="InterPro" id="IPR024072">
    <property type="entry name" value="DHFR-like_dom_sf"/>
</dbReference>
<keyword evidence="10 15" id="KW-0521">NADP</keyword>
<evidence type="ECO:0000256" key="17">
    <source>
        <dbReference type="PIRSR" id="PIRSR006769-2"/>
    </source>
</evidence>
<keyword evidence="11 15" id="KW-0560">Oxidoreductase</keyword>
<keyword evidence="8 15" id="KW-0378">Hydrolase</keyword>
<comment type="pathway">
    <text evidence="3 15">Cofactor biosynthesis; riboflavin biosynthesis; 5-amino-6-(D-ribitylamino)uracil from GTP: step 3/4.</text>
</comment>
<dbReference type="InterPro" id="IPR050765">
    <property type="entry name" value="Riboflavin_Biosynth_HTPR"/>
</dbReference>
<evidence type="ECO:0000313" key="21">
    <source>
        <dbReference type="Proteomes" id="UP000186156"/>
    </source>
</evidence>
<feature type="binding site" evidence="17">
    <location>
        <position position="201"/>
    </location>
    <ligand>
        <name>NADP(+)</name>
        <dbReference type="ChEBI" id="CHEBI:58349"/>
    </ligand>
</feature>
<feature type="binding site" evidence="17">
    <location>
        <position position="208"/>
    </location>
    <ligand>
        <name>substrate</name>
    </ligand>
</feature>
<dbReference type="STRING" id="252246.SAMN05421799_104139"/>
<dbReference type="AlphaFoldDB" id="A0A1N7M0X9"/>
<reference evidence="21" key="1">
    <citation type="submission" date="2017-01" db="EMBL/GenBank/DDBJ databases">
        <authorList>
            <person name="Varghese N."/>
            <person name="Submissions S."/>
        </authorList>
    </citation>
    <scope>NUCLEOTIDE SEQUENCE [LARGE SCALE GENOMIC DNA]</scope>
    <source>
        <strain evidence="21">DSM 16176</strain>
    </source>
</reference>
<evidence type="ECO:0000256" key="12">
    <source>
        <dbReference type="ARBA" id="ARBA00023268"/>
    </source>
</evidence>
<feature type="binding site" evidence="18">
    <location>
        <position position="51"/>
    </location>
    <ligand>
        <name>Zn(2+)</name>
        <dbReference type="ChEBI" id="CHEBI:29105"/>
        <note>catalytic</note>
    </ligand>
</feature>
<dbReference type="Pfam" id="PF00383">
    <property type="entry name" value="dCMP_cyt_deam_1"/>
    <property type="match status" value="1"/>
</dbReference>
<dbReference type="UniPathway" id="UPA00275">
    <property type="reaction ID" value="UER00401"/>
</dbReference>
<comment type="pathway">
    <text evidence="2 15">Cofactor biosynthesis; riboflavin biosynthesis; 5-amino-6-(D-ribitylamino)uracil from GTP: step 2/4.</text>
</comment>
<feature type="binding site" evidence="18">
    <location>
        <position position="76"/>
    </location>
    <ligand>
        <name>Zn(2+)</name>
        <dbReference type="ChEBI" id="CHEBI:29105"/>
        <note>catalytic</note>
    </ligand>
</feature>
<dbReference type="GO" id="GO:0050661">
    <property type="term" value="F:NADP binding"/>
    <property type="evidence" value="ECO:0007669"/>
    <property type="project" value="InterPro"/>
</dbReference>
<dbReference type="PANTHER" id="PTHR38011">
    <property type="entry name" value="DIHYDROFOLATE REDUCTASE FAMILY PROTEIN (AFU_ORTHOLOGUE AFUA_8G06820)"/>
    <property type="match status" value="1"/>
</dbReference>
<evidence type="ECO:0000256" key="14">
    <source>
        <dbReference type="ARBA" id="ARBA00049886"/>
    </source>
</evidence>
<feature type="binding site" evidence="17">
    <location>
        <position position="169"/>
    </location>
    <ligand>
        <name>NADP(+)</name>
        <dbReference type="ChEBI" id="CHEBI:58349"/>
    </ligand>
</feature>
<dbReference type="EC" id="1.1.1.193" evidence="15"/>
<evidence type="ECO:0000313" key="20">
    <source>
        <dbReference type="EMBL" id="SIS79745.1"/>
    </source>
</evidence>
<dbReference type="EC" id="3.5.4.26" evidence="15"/>
<dbReference type="GO" id="GO:0009231">
    <property type="term" value="P:riboflavin biosynthetic process"/>
    <property type="evidence" value="ECO:0007669"/>
    <property type="project" value="UniProtKB-UniPathway"/>
</dbReference>
<evidence type="ECO:0000256" key="4">
    <source>
        <dbReference type="ARBA" id="ARBA00005259"/>
    </source>
</evidence>
<dbReference type="EMBL" id="FTOO01000004">
    <property type="protein sequence ID" value="SIS79745.1"/>
    <property type="molecule type" value="Genomic_DNA"/>
</dbReference>
<dbReference type="InterPro" id="IPR002125">
    <property type="entry name" value="CMP_dCMP_dom"/>
</dbReference>
<dbReference type="CDD" id="cd01284">
    <property type="entry name" value="Riboflavin_deaminase-reductase"/>
    <property type="match status" value="1"/>
</dbReference>
<feature type="active site" description="Proton donor" evidence="16">
    <location>
        <position position="53"/>
    </location>
</feature>
<evidence type="ECO:0000256" key="15">
    <source>
        <dbReference type="PIRNR" id="PIRNR006769"/>
    </source>
</evidence>
<dbReference type="FunFam" id="3.40.140.10:FF:000025">
    <property type="entry name" value="Riboflavin biosynthesis protein RibD"/>
    <property type="match status" value="1"/>
</dbReference>
<evidence type="ECO:0000256" key="9">
    <source>
        <dbReference type="ARBA" id="ARBA00022833"/>
    </source>
</evidence>
<evidence type="ECO:0000256" key="2">
    <source>
        <dbReference type="ARBA" id="ARBA00004882"/>
    </source>
</evidence>
<organism evidence="20 21">
    <name type="scientific">Alicyclobacillus vulcanalis</name>
    <dbReference type="NCBI Taxonomy" id="252246"/>
    <lineage>
        <taxon>Bacteria</taxon>
        <taxon>Bacillati</taxon>
        <taxon>Bacillota</taxon>
        <taxon>Bacilli</taxon>
        <taxon>Bacillales</taxon>
        <taxon>Alicyclobacillaceae</taxon>
        <taxon>Alicyclobacillus</taxon>
    </lineage>
</organism>
<accession>A0A1N7M0X9</accession>
<dbReference type="InterPro" id="IPR004794">
    <property type="entry name" value="Eubact_RibD"/>
</dbReference>
<keyword evidence="21" id="KW-1185">Reference proteome</keyword>
<dbReference type="InterPro" id="IPR002734">
    <property type="entry name" value="RibDG_C"/>
</dbReference>
<keyword evidence="6 15" id="KW-0686">Riboflavin biosynthesis</keyword>
<comment type="catalytic activity">
    <reaction evidence="14 15">
        <text>2,5-diamino-6-hydroxy-4-(5-phosphoribosylamino)-pyrimidine + H2O + H(+) = 5-amino-6-(5-phospho-D-ribosylamino)uracil + NH4(+)</text>
        <dbReference type="Rhea" id="RHEA:21868"/>
        <dbReference type="ChEBI" id="CHEBI:15377"/>
        <dbReference type="ChEBI" id="CHEBI:15378"/>
        <dbReference type="ChEBI" id="CHEBI:28938"/>
        <dbReference type="ChEBI" id="CHEBI:58453"/>
        <dbReference type="ChEBI" id="CHEBI:58614"/>
        <dbReference type="EC" id="3.5.4.26"/>
    </reaction>
</comment>
<gene>
    <name evidence="20" type="ORF">SAMN05421799_104139</name>
</gene>
<evidence type="ECO:0000256" key="13">
    <source>
        <dbReference type="ARBA" id="ARBA00049861"/>
    </source>
</evidence>
<evidence type="ECO:0000256" key="11">
    <source>
        <dbReference type="ARBA" id="ARBA00023002"/>
    </source>
</evidence>
<evidence type="ECO:0000256" key="6">
    <source>
        <dbReference type="ARBA" id="ARBA00022619"/>
    </source>
</evidence>
<comment type="function">
    <text evidence="1 15">Converts 2,5-diamino-6-(ribosylamino)-4(3h)-pyrimidinone 5'-phosphate into 5-amino-6-(ribosylamino)-2,4(1h,3h)-pyrimidinedione 5'-phosphate.</text>
</comment>
<dbReference type="SUPFAM" id="SSF53927">
    <property type="entry name" value="Cytidine deaminase-like"/>
    <property type="match status" value="1"/>
</dbReference>
<dbReference type="InterPro" id="IPR016193">
    <property type="entry name" value="Cytidine_deaminase-like"/>
</dbReference>
<dbReference type="NCBIfam" id="TIGR00227">
    <property type="entry name" value="ribD_Cterm"/>
    <property type="match status" value="1"/>
</dbReference>
<dbReference type="GO" id="GO:0008703">
    <property type="term" value="F:5-amino-6-(5-phosphoribosylamino)uracil reductase activity"/>
    <property type="evidence" value="ECO:0007669"/>
    <property type="project" value="UniProtKB-EC"/>
</dbReference>
<evidence type="ECO:0000256" key="8">
    <source>
        <dbReference type="ARBA" id="ARBA00022801"/>
    </source>
</evidence>
<dbReference type="NCBIfam" id="TIGR00326">
    <property type="entry name" value="eubact_ribD"/>
    <property type="match status" value="1"/>
</dbReference>
<dbReference type="PROSITE" id="PS00903">
    <property type="entry name" value="CYT_DCMP_DEAMINASES_1"/>
    <property type="match status" value="1"/>
</dbReference>
<dbReference type="OrthoDB" id="9800865at2"/>
<evidence type="ECO:0000256" key="18">
    <source>
        <dbReference type="PIRSR" id="PIRSR006769-3"/>
    </source>
</evidence>
<dbReference type="Proteomes" id="UP000186156">
    <property type="component" value="Unassembled WGS sequence"/>
</dbReference>
<dbReference type="Gene3D" id="3.40.430.10">
    <property type="entry name" value="Dihydrofolate Reductase, subunit A"/>
    <property type="match status" value="1"/>
</dbReference>
<dbReference type="Gene3D" id="3.40.140.10">
    <property type="entry name" value="Cytidine Deaminase, domain 2"/>
    <property type="match status" value="1"/>
</dbReference>
<dbReference type="RefSeq" id="WP_076346247.1">
    <property type="nucleotide sequence ID" value="NZ_FTOO01000004.1"/>
</dbReference>
<dbReference type="SUPFAM" id="SSF53597">
    <property type="entry name" value="Dihydrofolate reductase-like"/>
    <property type="match status" value="1"/>
</dbReference>
<comment type="similarity">
    <text evidence="4 15">In the N-terminal section; belongs to the cytidine and deoxycytidylate deaminase family.</text>
</comment>
<dbReference type="Pfam" id="PF01872">
    <property type="entry name" value="RibD_C"/>
    <property type="match status" value="1"/>
</dbReference>
<sequence length="371" mass="39788">MTEDERYMRLALEVARMGEGQTSPNPMVGCIAVNGGRIVGQGAHLMAGTPHAEVHALRMAGEDARGATLYVTLEPCNHHGRTPPCTDAILAAGVRRVVIAVLDVDPRTAGLGAKRLRDAGVEVTVGVLEAEARELNRHFFHRVRTGRAYVLLKYAMTMSGHVAASSGHSQYVSGENARADVHRLRQLFPAIGVGIGTVLADDPELTARNLDEGTRCGRQPLRVVFDTSLRTPVTAKLLSAPGRTLILTSERAAASESARRLAERGDVRILPIAEKDGHLDVRAALQVLAAEGVNAILIEGGPTLASTLLKERLVNEIRLYLAPKLLAGGLSAMSGVFTGSMEEAVMLKDCRTEWLGDDLVLTANVHDREEV</sequence>
<evidence type="ECO:0000256" key="1">
    <source>
        <dbReference type="ARBA" id="ARBA00002151"/>
    </source>
</evidence>
<evidence type="ECO:0000256" key="5">
    <source>
        <dbReference type="ARBA" id="ARBA00007417"/>
    </source>
</evidence>
<feature type="binding site" evidence="18">
    <location>
        <position position="85"/>
    </location>
    <ligand>
        <name>Zn(2+)</name>
        <dbReference type="ChEBI" id="CHEBI:29105"/>
        <note>catalytic</note>
    </ligand>
</feature>
<protein>
    <recommendedName>
        <fullName evidence="15">Riboflavin biosynthesis protein RibD</fullName>
    </recommendedName>
    <domain>
        <recommendedName>
            <fullName evidence="15">Diaminohydroxyphosphoribosylaminopyrimidine deaminase</fullName>
            <shortName evidence="15">DRAP deaminase</shortName>
            <ecNumber evidence="15">3.5.4.26</ecNumber>
        </recommendedName>
        <alternativeName>
            <fullName evidence="15">Riboflavin-specific deaminase</fullName>
        </alternativeName>
    </domain>
    <domain>
        <recommendedName>
            <fullName evidence="15">5-amino-6-(5-phosphoribosylamino)uracil reductase</fullName>
            <ecNumber evidence="15">1.1.1.193</ecNumber>
        </recommendedName>
        <alternativeName>
            <fullName evidence="15">HTP reductase</fullName>
        </alternativeName>
    </domain>
</protein>
<evidence type="ECO:0000256" key="10">
    <source>
        <dbReference type="ARBA" id="ARBA00022857"/>
    </source>
</evidence>
<feature type="binding site" evidence="17">
    <location>
        <position position="155"/>
    </location>
    <ligand>
        <name>NADP(+)</name>
        <dbReference type="ChEBI" id="CHEBI:58349"/>
    </ligand>
</feature>
<feature type="binding site" evidence="17">
    <location>
        <position position="227"/>
    </location>
    <ligand>
        <name>NADP(+)</name>
        <dbReference type="ChEBI" id="CHEBI:58349"/>
    </ligand>
</feature>
<feature type="binding site" evidence="17">
    <location>
        <position position="185"/>
    </location>
    <ligand>
        <name>substrate</name>
    </ligand>
</feature>
<evidence type="ECO:0000259" key="19">
    <source>
        <dbReference type="PROSITE" id="PS51747"/>
    </source>
</evidence>